<feature type="transmembrane region" description="Helical" evidence="9">
    <location>
        <begin position="913"/>
        <end position="934"/>
    </location>
</feature>
<name>A0A812AQX4_ACAPH</name>
<comment type="catalytic activity">
    <reaction evidence="1">
        <text>S-ubiquitinyl-[E2 ubiquitin-conjugating enzyme]-L-cysteine + [acceptor protein]-L-lysine = [E2 ubiquitin-conjugating enzyme]-L-cysteine + N(6)-ubiquitinyl-[acceptor protein]-L-lysine.</text>
        <dbReference type="EC" id="2.3.2.27"/>
    </reaction>
</comment>
<keyword evidence="6 7" id="KW-0862">Zinc</keyword>
<feature type="transmembrane region" description="Helical" evidence="9">
    <location>
        <begin position="794"/>
        <end position="815"/>
    </location>
</feature>
<dbReference type="InterPro" id="IPR000571">
    <property type="entry name" value="Znf_CCCH"/>
</dbReference>
<dbReference type="GO" id="GO:0010494">
    <property type="term" value="C:cytoplasmic stress granule"/>
    <property type="evidence" value="ECO:0007669"/>
    <property type="project" value="TreeGrafter"/>
</dbReference>
<evidence type="ECO:0000313" key="13">
    <source>
        <dbReference type="Proteomes" id="UP000597762"/>
    </source>
</evidence>
<keyword evidence="9" id="KW-0812">Transmembrane</keyword>
<dbReference type="PANTHER" id="PTHR13139">
    <property type="entry name" value="RING FINGER AND CCCH-TYPE ZINC FINGER DOMAIN-CONTAINING PROTEIN"/>
    <property type="match status" value="1"/>
</dbReference>
<feature type="compositionally biased region" description="Low complexity" evidence="8">
    <location>
        <begin position="503"/>
        <end position="546"/>
    </location>
</feature>
<dbReference type="GO" id="GO:0008270">
    <property type="term" value="F:zinc ion binding"/>
    <property type="evidence" value="ECO:0007669"/>
    <property type="project" value="UniProtKB-KW"/>
</dbReference>
<dbReference type="FunFam" id="1.20.120.1790:FF:000001">
    <property type="entry name" value="roquin-1 isoform X1"/>
    <property type="match status" value="1"/>
</dbReference>
<comment type="caution">
    <text evidence="12">The sequence shown here is derived from an EMBL/GenBank/DDBJ whole genome shotgun (WGS) entry which is preliminary data.</text>
</comment>
<organism evidence="12 13">
    <name type="scientific">Acanthosepion pharaonis</name>
    <name type="common">Pharaoh cuttlefish</name>
    <name type="synonym">Sepia pharaonis</name>
    <dbReference type="NCBI Taxonomy" id="158019"/>
    <lineage>
        <taxon>Eukaryota</taxon>
        <taxon>Metazoa</taxon>
        <taxon>Spiralia</taxon>
        <taxon>Lophotrochozoa</taxon>
        <taxon>Mollusca</taxon>
        <taxon>Cephalopoda</taxon>
        <taxon>Coleoidea</taxon>
        <taxon>Decapodiformes</taxon>
        <taxon>Sepiida</taxon>
        <taxon>Sepiina</taxon>
        <taxon>Sepiidae</taxon>
        <taxon>Acanthosepion</taxon>
    </lineage>
</organism>
<dbReference type="GO" id="GO:0000288">
    <property type="term" value="P:nuclear-transcribed mRNA catabolic process, deadenylation-dependent decay"/>
    <property type="evidence" value="ECO:0007669"/>
    <property type="project" value="TreeGrafter"/>
</dbReference>
<keyword evidence="9" id="KW-1133">Transmembrane helix</keyword>
<dbReference type="GO" id="GO:0000209">
    <property type="term" value="P:protein polyubiquitination"/>
    <property type="evidence" value="ECO:0007669"/>
    <property type="project" value="TreeGrafter"/>
</dbReference>
<feature type="signal peptide" evidence="10">
    <location>
        <begin position="1"/>
        <end position="30"/>
    </location>
</feature>
<dbReference type="GO" id="GO:0003729">
    <property type="term" value="F:mRNA binding"/>
    <property type="evidence" value="ECO:0007669"/>
    <property type="project" value="TreeGrafter"/>
</dbReference>
<dbReference type="InterPro" id="IPR052249">
    <property type="entry name" value="Roquin_domain"/>
</dbReference>
<keyword evidence="3" id="KW-0808">Transferase</keyword>
<gene>
    <name evidence="12" type="ORF">SPHA_2321</name>
</gene>
<keyword evidence="13" id="KW-1185">Reference proteome</keyword>
<evidence type="ECO:0000256" key="6">
    <source>
        <dbReference type="ARBA" id="ARBA00022833"/>
    </source>
</evidence>
<dbReference type="GO" id="GO:0035613">
    <property type="term" value="F:RNA stem-loop binding"/>
    <property type="evidence" value="ECO:0007669"/>
    <property type="project" value="TreeGrafter"/>
</dbReference>
<feature type="region of interest" description="Disordered" evidence="8">
    <location>
        <begin position="492"/>
        <end position="548"/>
    </location>
</feature>
<dbReference type="PANTHER" id="PTHR13139:SF54">
    <property type="entry name" value="RING-TYPE E3 UBIQUITIN TRANSFERASE"/>
    <property type="match status" value="1"/>
</dbReference>
<dbReference type="EMBL" id="CAHIKZ030000064">
    <property type="protein sequence ID" value="CAE1148052.1"/>
    <property type="molecule type" value="Genomic_DNA"/>
</dbReference>
<dbReference type="Gene3D" id="4.10.1000.10">
    <property type="entry name" value="Zinc finger, CCCH-type"/>
    <property type="match status" value="1"/>
</dbReference>
<dbReference type="GO" id="GO:0003725">
    <property type="term" value="F:double-stranded RNA binding"/>
    <property type="evidence" value="ECO:0007669"/>
    <property type="project" value="TreeGrafter"/>
</dbReference>
<evidence type="ECO:0000256" key="2">
    <source>
        <dbReference type="ARBA" id="ARBA00012483"/>
    </source>
</evidence>
<keyword evidence="5 7" id="KW-0863">Zinc-finger</keyword>
<protein>
    <recommendedName>
        <fullName evidence="2">RING-type E3 ubiquitin transferase</fullName>
        <ecNumber evidence="2">2.3.2.27</ecNumber>
    </recommendedName>
</protein>
<dbReference type="PROSITE" id="PS50103">
    <property type="entry name" value="ZF_C3H1"/>
    <property type="match status" value="1"/>
</dbReference>
<dbReference type="AlphaFoldDB" id="A0A812AQX4"/>
<reference evidence="12" key="1">
    <citation type="submission" date="2021-01" db="EMBL/GenBank/DDBJ databases">
        <authorList>
            <person name="Li R."/>
            <person name="Bekaert M."/>
        </authorList>
    </citation>
    <scope>NUCLEOTIDE SEQUENCE</scope>
    <source>
        <strain evidence="12">Farmed</strain>
    </source>
</reference>
<evidence type="ECO:0000256" key="1">
    <source>
        <dbReference type="ARBA" id="ARBA00000900"/>
    </source>
</evidence>
<evidence type="ECO:0000256" key="10">
    <source>
        <dbReference type="SAM" id="SignalP"/>
    </source>
</evidence>
<keyword evidence="4 7" id="KW-0479">Metal-binding</keyword>
<evidence type="ECO:0000256" key="7">
    <source>
        <dbReference type="PROSITE-ProRule" id="PRU00723"/>
    </source>
</evidence>
<dbReference type="Proteomes" id="UP000597762">
    <property type="component" value="Unassembled WGS sequence"/>
</dbReference>
<feature type="transmembrane region" description="Helical" evidence="9">
    <location>
        <begin position="822"/>
        <end position="845"/>
    </location>
</feature>
<keyword evidence="10" id="KW-0732">Signal</keyword>
<dbReference type="GO" id="GO:0006511">
    <property type="term" value="P:ubiquitin-dependent protein catabolic process"/>
    <property type="evidence" value="ECO:0007669"/>
    <property type="project" value="TreeGrafter"/>
</dbReference>
<evidence type="ECO:0000256" key="4">
    <source>
        <dbReference type="ARBA" id="ARBA00022723"/>
    </source>
</evidence>
<evidence type="ECO:0000256" key="9">
    <source>
        <dbReference type="SAM" id="Phobius"/>
    </source>
</evidence>
<dbReference type="InterPro" id="IPR041523">
    <property type="entry name" value="ROQ_II"/>
</dbReference>
<dbReference type="Pfam" id="PF21206">
    <property type="entry name" value="Roquin_1_2-like_ROQ"/>
    <property type="match status" value="1"/>
</dbReference>
<dbReference type="Pfam" id="PF00642">
    <property type="entry name" value="zf-CCCH"/>
    <property type="match status" value="1"/>
</dbReference>
<evidence type="ECO:0000256" key="5">
    <source>
        <dbReference type="ARBA" id="ARBA00022771"/>
    </source>
</evidence>
<feature type="domain" description="C3H1-type" evidence="11">
    <location>
        <begin position="390"/>
        <end position="418"/>
    </location>
</feature>
<dbReference type="SMART" id="SM00356">
    <property type="entry name" value="ZnF_C3H1"/>
    <property type="match status" value="1"/>
</dbReference>
<keyword evidence="9" id="KW-0472">Membrane</keyword>
<dbReference type="SUPFAM" id="SSF90229">
    <property type="entry name" value="CCCH zinc finger"/>
    <property type="match status" value="1"/>
</dbReference>
<dbReference type="OrthoDB" id="10067217at2759"/>
<dbReference type="InterPro" id="IPR036855">
    <property type="entry name" value="Znf_CCCH_sf"/>
</dbReference>
<dbReference type="GO" id="GO:0061630">
    <property type="term" value="F:ubiquitin protein ligase activity"/>
    <property type="evidence" value="ECO:0007669"/>
    <property type="project" value="UniProtKB-EC"/>
</dbReference>
<evidence type="ECO:0000256" key="8">
    <source>
        <dbReference type="SAM" id="MobiDB-lite"/>
    </source>
</evidence>
<evidence type="ECO:0000313" key="12">
    <source>
        <dbReference type="EMBL" id="CAE1148052.1"/>
    </source>
</evidence>
<dbReference type="EC" id="2.3.2.27" evidence="2"/>
<feature type="transmembrane region" description="Helical" evidence="9">
    <location>
        <begin position="881"/>
        <end position="907"/>
    </location>
</feature>
<evidence type="ECO:0000259" key="11">
    <source>
        <dbReference type="PROSITE" id="PS50103"/>
    </source>
</evidence>
<feature type="zinc finger region" description="C3H1-type" evidence="7">
    <location>
        <begin position="390"/>
        <end position="418"/>
    </location>
</feature>
<feature type="transmembrane region" description="Helical" evidence="9">
    <location>
        <begin position="851"/>
        <end position="874"/>
    </location>
</feature>
<dbReference type="InterPro" id="IPR048575">
    <property type="entry name" value="Roquin_1_2-like_ROQ"/>
</dbReference>
<feature type="chain" id="PRO_5032368467" description="RING-type E3 ubiquitin transferase" evidence="10">
    <location>
        <begin position="31"/>
        <end position="935"/>
    </location>
</feature>
<dbReference type="Gene3D" id="1.20.120.1790">
    <property type="match status" value="1"/>
</dbReference>
<proteinExistence type="predicted"/>
<accession>A0A812AQX4</accession>
<sequence>MLWRLHSSRTAAATFPFFTLLCFILKLSKAEIKYANSSTSVDRFPLLPLNYALLQLVGAAIPEKESLSISDLSEHCRSYESANGCIEQLAVYLKPFSAGAGTTNAILSRPMQRKLVALVNCQLIEEEGRARAMRAARSLSERTVTELILQHQNPQQLSANLWAAVRARGCQFLGPAMQEEVLKLILLALEDGSALSRKVLVLFVVQRLEPQYPQASKTAIGHVVQLLYRASCFKVTKRDEESSLMQLKEEFRTYETLRREHDAQIVQIATEAGLRISPDQWSSLLYGDTAHKSHMQSIIDKLQTPQSFGQSVNELVIALQRTGDPGNLSRLRPHFELLANIDPSPDAPIPTWDNLEAVMNAVKTVVEGLVDFIQHYSHKKHEPANLHNTKYKTNMCRDLTQKGSCPRGANCTFAHSQDEMERYRARNKKFGGKTGTSSVAGLTPKEKAELDQVTKSTRERERMIAKSARQESFNPLAVKHLPVTVKLATTSEPVNTESTTPCSLSPECSNSSSTTTTVTTSKATISSVSQEHAGSSNTTTTVSSVTFPKNSVPYSTNNSKEERFSPVPVSHSITVPNCTPLIQSYEIPSNHIDGNYYPPSQYCLPPRHQRLPVPANQYPFNYRVDPGISHVQYRASAMFDIHAMPVPPLYTDPWKKQGSHFDLKKENYIQKTVPTSGPFPDHSGWEQSVTSAKNVEDLPDRHLEILNLLPSRVPTTGAPCTPVTNAPAIYQHNYQTNIQDMGDVIKEPKSIISPCVAKSSAETYIATSTTSSLSNSVACGESIMISGISVNVHLFQLSSLASLAVVFFLYFLFYFSYFFNFTFLFFFLFYFFFFFYLFHFTFFFLSSFFFSFPFFFLFPFFFSFFFFFFLFFFSPFFFFSLFFLFFSLCLFFLFAFFLFFFFSLFFFFPCFSFFLVFLFSLFFFFPCFSFFLVFR</sequence>
<dbReference type="Pfam" id="PF18386">
    <property type="entry name" value="ROQ_II"/>
    <property type="match status" value="1"/>
</dbReference>
<feature type="compositionally biased region" description="Polar residues" evidence="8">
    <location>
        <begin position="492"/>
        <end position="502"/>
    </location>
</feature>
<evidence type="ECO:0000256" key="3">
    <source>
        <dbReference type="ARBA" id="ARBA00022679"/>
    </source>
</evidence>